<dbReference type="GO" id="GO:0004672">
    <property type="term" value="F:protein kinase activity"/>
    <property type="evidence" value="ECO:0007669"/>
    <property type="project" value="TreeGrafter"/>
</dbReference>
<dbReference type="InterPro" id="IPR013212">
    <property type="entry name" value="Mad3/Bub1_I"/>
</dbReference>
<evidence type="ECO:0000259" key="1">
    <source>
        <dbReference type="PROSITE" id="PS51489"/>
    </source>
</evidence>
<dbReference type="GO" id="GO:0005634">
    <property type="term" value="C:nucleus"/>
    <property type="evidence" value="ECO:0007669"/>
    <property type="project" value="TreeGrafter"/>
</dbReference>
<protein>
    <submittedName>
        <fullName evidence="5">BUB1 N-terminal domain-containing protein</fullName>
    </submittedName>
</protein>
<dbReference type="Proteomes" id="UP000038040">
    <property type="component" value="Unplaced"/>
</dbReference>
<evidence type="ECO:0000313" key="5">
    <source>
        <dbReference type="WBParaSite" id="DME_0000001701-mRNA-1"/>
    </source>
</evidence>
<dbReference type="PANTHER" id="PTHR14030:SF28">
    <property type="entry name" value="BUB1 N-TERMINAL DOMAIN-CONTAINING PROTEIN"/>
    <property type="match status" value="1"/>
</dbReference>
<name>A0A0N4U0E2_DRAME</name>
<evidence type="ECO:0000313" key="4">
    <source>
        <dbReference type="Proteomes" id="UP000274756"/>
    </source>
</evidence>
<proteinExistence type="predicted"/>
<organism evidence="3 5">
    <name type="scientific">Dracunculus medinensis</name>
    <name type="common">Guinea worm</name>
    <dbReference type="NCBI Taxonomy" id="318479"/>
    <lineage>
        <taxon>Eukaryota</taxon>
        <taxon>Metazoa</taxon>
        <taxon>Ecdysozoa</taxon>
        <taxon>Nematoda</taxon>
        <taxon>Chromadorea</taxon>
        <taxon>Rhabditida</taxon>
        <taxon>Spirurina</taxon>
        <taxon>Dracunculoidea</taxon>
        <taxon>Dracunculidae</taxon>
        <taxon>Dracunculus</taxon>
    </lineage>
</organism>
<dbReference type="GO" id="GO:0007094">
    <property type="term" value="P:mitotic spindle assembly checkpoint signaling"/>
    <property type="evidence" value="ECO:0007669"/>
    <property type="project" value="InterPro"/>
</dbReference>
<accession>A0A0N4U0E2</accession>
<dbReference type="STRING" id="318479.A0A0N4U0E2"/>
<evidence type="ECO:0000313" key="3">
    <source>
        <dbReference type="Proteomes" id="UP000038040"/>
    </source>
</evidence>
<dbReference type="OrthoDB" id="248495at2759"/>
<dbReference type="EMBL" id="UYYG01001150">
    <property type="protein sequence ID" value="VDN54404.1"/>
    <property type="molecule type" value="Genomic_DNA"/>
</dbReference>
<dbReference type="GO" id="GO:0051754">
    <property type="term" value="P:meiotic sister chromatid cohesion, centromeric"/>
    <property type="evidence" value="ECO:0007669"/>
    <property type="project" value="TreeGrafter"/>
</dbReference>
<dbReference type="AlphaFoldDB" id="A0A0N4U0E2"/>
<dbReference type="InterPro" id="IPR015661">
    <property type="entry name" value="Bub1/Mad3"/>
</dbReference>
<dbReference type="SMART" id="SM00777">
    <property type="entry name" value="Mad3_BUB1_I"/>
    <property type="match status" value="1"/>
</dbReference>
<dbReference type="PROSITE" id="PS51489">
    <property type="entry name" value="BUB1_N"/>
    <property type="match status" value="1"/>
</dbReference>
<dbReference type="Gene3D" id="1.25.40.430">
    <property type="match status" value="1"/>
</dbReference>
<keyword evidence="4" id="KW-1185">Reference proteome</keyword>
<dbReference type="PANTHER" id="PTHR14030">
    <property type="entry name" value="MITOTIC CHECKPOINT SERINE/THREONINE-PROTEIN KINASE BUB1"/>
    <property type="match status" value="1"/>
</dbReference>
<dbReference type="Pfam" id="PF08311">
    <property type="entry name" value="Mad3_BUB1_I"/>
    <property type="match status" value="1"/>
</dbReference>
<dbReference type="Proteomes" id="UP000274756">
    <property type="component" value="Unassembled WGS sequence"/>
</dbReference>
<dbReference type="WBParaSite" id="DME_0000001701-mRNA-1">
    <property type="protein sequence ID" value="DME_0000001701-mRNA-1"/>
    <property type="gene ID" value="DME_0000001701"/>
</dbReference>
<gene>
    <name evidence="2" type="ORF">DME_LOCUS4377</name>
</gene>
<sequence>MVDKEHYWELNRENIKPLRGGRNVHAINHVFSGNMLPIAEAHLKFESDLKLAEASDDPVDICLKYVSWFDEQYPSGKTSHLNRILTTMINKFGYMKKYTNDERMMKLWFKLADNSTTTSPDAFLERAFIAGCFRRLSAFYVRWAEFREIVGDIDGARNILQRGRDCFAEPLSLLNDASDALEMRQIQASLVNHTVDHLDEYEPRRIALGGISGIGPNATAPPLRLSSKVASGLSNGKNITTSTENSNKFYVFEDNEFCCDKNLLVPQDFGDSLAHIQLVENTNEPTKWKDARIENLENVGRQQAATFAVFDETSVYEPRENIFKISGVLAVVDKVLFLTYAPIFDLLMI</sequence>
<reference evidence="5" key="1">
    <citation type="submission" date="2017-02" db="UniProtKB">
        <authorList>
            <consortium name="WormBaseParasite"/>
        </authorList>
    </citation>
    <scope>IDENTIFICATION</scope>
</reference>
<reference evidence="2 4" key="2">
    <citation type="submission" date="2018-11" db="EMBL/GenBank/DDBJ databases">
        <authorList>
            <consortium name="Pathogen Informatics"/>
        </authorList>
    </citation>
    <scope>NUCLEOTIDE SEQUENCE [LARGE SCALE GENOMIC DNA]</scope>
</reference>
<feature type="domain" description="BUB1 N-terminal" evidence="1">
    <location>
        <begin position="45"/>
        <end position="203"/>
    </location>
</feature>
<evidence type="ECO:0000313" key="2">
    <source>
        <dbReference type="EMBL" id="VDN54404.1"/>
    </source>
</evidence>